<evidence type="ECO:0000256" key="11">
    <source>
        <dbReference type="ARBA" id="ARBA00023242"/>
    </source>
</evidence>
<evidence type="ECO:0000256" key="2">
    <source>
        <dbReference type="ARBA" id="ARBA00004123"/>
    </source>
</evidence>
<keyword evidence="14" id="KW-0812">Transmembrane</keyword>
<dbReference type="PROSITE" id="PS50013">
    <property type="entry name" value="CHROMO_2"/>
    <property type="match status" value="1"/>
</dbReference>
<evidence type="ECO:0000256" key="13">
    <source>
        <dbReference type="SAM" id="MobiDB-lite"/>
    </source>
</evidence>
<dbReference type="CDD" id="cd00024">
    <property type="entry name" value="CD_CSD"/>
    <property type="match status" value="1"/>
</dbReference>
<keyword evidence="8 12" id="KW-0863">Zinc-finger</keyword>
<dbReference type="EC" id="2.3.2.27" evidence="5"/>
<dbReference type="InterPro" id="IPR051219">
    <property type="entry name" value="Heterochromatin_chromo-domain"/>
</dbReference>
<dbReference type="InterPro" id="IPR008251">
    <property type="entry name" value="Chromo_shadow_dom"/>
</dbReference>
<dbReference type="SUPFAM" id="SSF54160">
    <property type="entry name" value="Chromo domain-like"/>
    <property type="match status" value="2"/>
</dbReference>
<gene>
    <name evidence="18" type="ORF">Ocin01_13399</name>
</gene>
<comment type="catalytic activity">
    <reaction evidence="1">
        <text>S-ubiquitinyl-[E2 ubiquitin-conjugating enzyme]-L-cysteine + [acceptor protein]-L-lysine = [E2 ubiquitin-conjugating enzyme]-L-cysteine + N(6)-ubiquitinyl-[acceptor protein]-L-lysine.</text>
        <dbReference type="EC" id="2.3.2.27"/>
    </reaction>
</comment>
<dbReference type="InterPro" id="IPR023780">
    <property type="entry name" value="Chromo_domain"/>
</dbReference>
<feature type="region of interest" description="Disordered" evidence="13">
    <location>
        <begin position="174"/>
        <end position="226"/>
    </location>
</feature>
<dbReference type="Pfam" id="PF00385">
    <property type="entry name" value="Chromo"/>
    <property type="match status" value="1"/>
</dbReference>
<evidence type="ECO:0000256" key="1">
    <source>
        <dbReference type="ARBA" id="ARBA00000900"/>
    </source>
</evidence>
<evidence type="ECO:0000256" key="14">
    <source>
        <dbReference type="SAM" id="Phobius"/>
    </source>
</evidence>
<evidence type="ECO:0000256" key="5">
    <source>
        <dbReference type="ARBA" id="ARBA00012483"/>
    </source>
</evidence>
<dbReference type="InterPro" id="IPR049548">
    <property type="entry name" value="Sina-like_RING"/>
</dbReference>
<dbReference type="GO" id="GO:0000792">
    <property type="term" value="C:heterochromatin"/>
    <property type="evidence" value="ECO:0007669"/>
    <property type="project" value="UniProtKB-ARBA"/>
</dbReference>
<dbReference type="PANTHER" id="PTHR22812">
    <property type="entry name" value="CHROMOBOX PROTEIN"/>
    <property type="match status" value="1"/>
</dbReference>
<evidence type="ECO:0000256" key="8">
    <source>
        <dbReference type="ARBA" id="ARBA00022771"/>
    </source>
</evidence>
<dbReference type="InterPro" id="IPR000953">
    <property type="entry name" value="Chromo/chromo_shadow_dom"/>
</dbReference>
<sequence length="550" mass="62855">MSKDTYGELCENWRFANIPWPVTEFLIRAHGMLESGLIQVWKEWIYWASTYADEILSAKGEDENYRAVSLNGNIRALFFLYLAMSLVPILLFWGETSKYLKFRRRLQNSQPVTATMESSSDELYIVEKVLKKRRGAKGKPEYLLKWEGYPHSENTWEPKENVNHELILEFERERKGKKGKAKKRQDTPKTGRGEWSSPSEEREADGQEESNASSVAAEPEPENILGVTKDDGKLWMVIKFQGNDEQKLVCSKEANIKWPQKMDYLRLCPICLEVPEREIFQCSEGHIICDLCISKLNRDRCPQCRTRFGRKKIRSRVLEEILDRLDFECKFKDNGCAYLCKRGEITSHANLCTFNPDTVLLCQQLGSGSCGFRLGSVSRAEVIQHFETGHNITIELVNTGTWFTFFDNDEILASMQNLANRKRKFGAAKVPLVKFATMISLDDSETGPVLLLFGQLNRPVGFLSLFCIKVWDSERHPSDNLLVEFMLTKDAASRSKYPFPISGSMKVSSAKDAHLVVGATPINFSISFLEESQFGANEGDRIRVRISQIN</sequence>
<evidence type="ECO:0000313" key="19">
    <source>
        <dbReference type="Proteomes" id="UP000094527"/>
    </source>
</evidence>
<evidence type="ECO:0000256" key="7">
    <source>
        <dbReference type="ARBA" id="ARBA00022723"/>
    </source>
</evidence>
<comment type="subcellular location">
    <subcellularLocation>
        <location evidence="2">Nucleus</location>
    </subcellularLocation>
</comment>
<evidence type="ECO:0000259" key="17">
    <source>
        <dbReference type="PROSITE" id="PS51081"/>
    </source>
</evidence>
<feature type="transmembrane region" description="Helical" evidence="14">
    <location>
        <begin position="74"/>
        <end position="94"/>
    </location>
</feature>
<keyword evidence="14" id="KW-0472">Membrane</keyword>
<dbReference type="STRING" id="48709.A0A1D2MK54"/>
<dbReference type="PROSITE" id="PS51081">
    <property type="entry name" value="ZF_SIAH"/>
    <property type="match status" value="1"/>
</dbReference>
<keyword evidence="11" id="KW-0539">Nucleus</keyword>
<dbReference type="GO" id="GO:0005634">
    <property type="term" value="C:nucleus"/>
    <property type="evidence" value="ECO:0007669"/>
    <property type="project" value="UniProtKB-SubCell"/>
</dbReference>
<comment type="caution">
    <text evidence="18">The sequence shown here is derived from an EMBL/GenBank/DDBJ whole genome shotgun (WGS) entry which is preliminary data.</text>
</comment>
<dbReference type="SUPFAM" id="SSF57850">
    <property type="entry name" value="RING/U-box"/>
    <property type="match status" value="1"/>
</dbReference>
<dbReference type="InterPro" id="IPR013083">
    <property type="entry name" value="Znf_RING/FYVE/PHD"/>
</dbReference>
<dbReference type="PROSITE" id="PS50089">
    <property type="entry name" value="ZF_RING_2"/>
    <property type="match status" value="1"/>
</dbReference>
<name>A0A1D2MK54_ORCCI</name>
<organism evidence="18 19">
    <name type="scientific">Orchesella cincta</name>
    <name type="common">Springtail</name>
    <name type="synonym">Podura cincta</name>
    <dbReference type="NCBI Taxonomy" id="48709"/>
    <lineage>
        <taxon>Eukaryota</taxon>
        <taxon>Metazoa</taxon>
        <taxon>Ecdysozoa</taxon>
        <taxon>Arthropoda</taxon>
        <taxon>Hexapoda</taxon>
        <taxon>Collembola</taxon>
        <taxon>Entomobryomorpha</taxon>
        <taxon>Entomobryoidea</taxon>
        <taxon>Orchesellidae</taxon>
        <taxon>Orchesellinae</taxon>
        <taxon>Orchesella</taxon>
    </lineage>
</organism>
<evidence type="ECO:0000259" key="15">
    <source>
        <dbReference type="PROSITE" id="PS50013"/>
    </source>
</evidence>
<dbReference type="EMBL" id="LJIJ01001030">
    <property type="protein sequence ID" value="ODM93282.1"/>
    <property type="molecule type" value="Genomic_DNA"/>
</dbReference>
<feature type="domain" description="SIAH-type" evidence="17">
    <location>
        <begin position="324"/>
        <end position="391"/>
    </location>
</feature>
<feature type="domain" description="Chromo" evidence="15">
    <location>
        <begin position="124"/>
        <end position="182"/>
    </location>
</feature>
<feature type="domain" description="RING-type" evidence="16">
    <location>
        <begin position="268"/>
        <end position="305"/>
    </location>
</feature>
<dbReference type="Gene3D" id="3.30.40.10">
    <property type="entry name" value="Zinc/RING finger domain, C3HC4 (zinc finger)"/>
    <property type="match status" value="2"/>
</dbReference>
<evidence type="ECO:0000256" key="6">
    <source>
        <dbReference type="ARBA" id="ARBA00022679"/>
    </source>
</evidence>
<keyword evidence="19" id="KW-1185">Reference proteome</keyword>
<dbReference type="Pfam" id="PF01393">
    <property type="entry name" value="Chromo_shadow"/>
    <property type="match status" value="1"/>
</dbReference>
<protein>
    <recommendedName>
        <fullName evidence="5">RING-type E3 ubiquitin transferase</fullName>
        <ecNumber evidence="5">2.3.2.27</ecNumber>
    </recommendedName>
</protein>
<dbReference type="InterPro" id="IPR023779">
    <property type="entry name" value="Chromodomain_CS"/>
</dbReference>
<keyword evidence="7" id="KW-0479">Metal-binding</keyword>
<dbReference type="AlphaFoldDB" id="A0A1D2MK54"/>
<evidence type="ECO:0000256" key="3">
    <source>
        <dbReference type="ARBA" id="ARBA00004906"/>
    </source>
</evidence>
<evidence type="ECO:0000259" key="16">
    <source>
        <dbReference type="PROSITE" id="PS50089"/>
    </source>
</evidence>
<dbReference type="InterPro" id="IPR016197">
    <property type="entry name" value="Chromo-like_dom_sf"/>
</dbReference>
<dbReference type="InterPro" id="IPR001841">
    <property type="entry name" value="Znf_RING"/>
</dbReference>
<dbReference type="Gene3D" id="2.40.50.40">
    <property type="match status" value="2"/>
</dbReference>
<dbReference type="CDD" id="cd16571">
    <property type="entry name" value="RING-HC_SIAHs"/>
    <property type="match status" value="1"/>
</dbReference>
<evidence type="ECO:0000256" key="12">
    <source>
        <dbReference type="PROSITE-ProRule" id="PRU00455"/>
    </source>
</evidence>
<dbReference type="SMART" id="SM00298">
    <property type="entry name" value="CHROMO"/>
    <property type="match status" value="1"/>
</dbReference>
<dbReference type="PROSITE" id="PS00598">
    <property type="entry name" value="CHROMO_1"/>
    <property type="match status" value="1"/>
</dbReference>
<keyword evidence="14" id="KW-1133">Transmembrane helix</keyword>
<dbReference type="InterPro" id="IPR017984">
    <property type="entry name" value="Chromo_dom_subgr"/>
</dbReference>
<dbReference type="CDD" id="cd00034">
    <property type="entry name" value="CSD"/>
    <property type="match status" value="1"/>
</dbReference>
<proteinExistence type="inferred from homology"/>
<dbReference type="SMART" id="SM00300">
    <property type="entry name" value="ChSh"/>
    <property type="match status" value="1"/>
</dbReference>
<keyword evidence="10" id="KW-0862">Zinc</keyword>
<dbReference type="OrthoDB" id="433924at2759"/>
<keyword evidence="9" id="KW-0833">Ubl conjugation pathway</keyword>
<dbReference type="PRINTS" id="PR00504">
    <property type="entry name" value="CHROMODOMAIN"/>
</dbReference>
<reference evidence="18 19" key="1">
    <citation type="journal article" date="2016" name="Genome Biol. Evol.">
        <title>Gene Family Evolution Reflects Adaptation to Soil Environmental Stressors in the Genome of the Collembolan Orchesella cincta.</title>
        <authorList>
            <person name="Faddeeva-Vakhrusheva A."/>
            <person name="Derks M.F."/>
            <person name="Anvar S.Y."/>
            <person name="Agamennone V."/>
            <person name="Suring W."/>
            <person name="Smit S."/>
            <person name="van Straalen N.M."/>
            <person name="Roelofs D."/>
        </authorList>
    </citation>
    <scope>NUCLEOTIDE SEQUENCE [LARGE SCALE GENOMIC DNA]</scope>
    <source>
        <tissue evidence="18">Mixed pool</tissue>
    </source>
</reference>
<evidence type="ECO:0000313" key="18">
    <source>
        <dbReference type="EMBL" id="ODM93282.1"/>
    </source>
</evidence>
<evidence type="ECO:0000256" key="4">
    <source>
        <dbReference type="ARBA" id="ARBA00009119"/>
    </source>
</evidence>
<evidence type="ECO:0000256" key="9">
    <source>
        <dbReference type="ARBA" id="ARBA00022786"/>
    </source>
</evidence>
<dbReference type="SUPFAM" id="SSF49599">
    <property type="entry name" value="TRAF domain-like"/>
    <property type="match status" value="1"/>
</dbReference>
<dbReference type="GO" id="GO:0061630">
    <property type="term" value="F:ubiquitin protein ligase activity"/>
    <property type="evidence" value="ECO:0007669"/>
    <property type="project" value="UniProtKB-EC"/>
</dbReference>
<dbReference type="InterPro" id="IPR013010">
    <property type="entry name" value="Znf_SIAH"/>
</dbReference>
<accession>A0A1D2MK54</accession>
<dbReference type="GO" id="GO:0008270">
    <property type="term" value="F:zinc ion binding"/>
    <property type="evidence" value="ECO:0007669"/>
    <property type="project" value="UniProtKB-KW"/>
</dbReference>
<comment type="pathway">
    <text evidence="3">Protein modification; protein ubiquitination.</text>
</comment>
<comment type="similarity">
    <text evidence="4">Belongs to the SINA (Seven in absentia) family.</text>
</comment>
<dbReference type="Proteomes" id="UP000094527">
    <property type="component" value="Unassembled WGS sequence"/>
</dbReference>
<keyword evidence="6" id="KW-0808">Transferase</keyword>
<evidence type="ECO:0000256" key="10">
    <source>
        <dbReference type="ARBA" id="ARBA00022833"/>
    </source>
</evidence>
<dbReference type="Pfam" id="PF21362">
    <property type="entry name" value="Sina_RING"/>
    <property type="match status" value="1"/>
</dbReference>